<evidence type="ECO:0000256" key="1">
    <source>
        <dbReference type="SAM" id="Phobius"/>
    </source>
</evidence>
<protein>
    <submittedName>
        <fullName evidence="2">Uncharacterized protein</fullName>
    </submittedName>
</protein>
<gene>
    <name evidence="2" type="primary">30</name>
    <name evidence="2" type="ORF">SEA_PHAYONCE_30</name>
</gene>
<keyword evidence="1" id="KW-1133">Transmembrane helix</keyword>
<reference evidence="2 3" key="1">
    <citation type="journal article" date="2015" name="Genome Announc.">
        <title>Genome Sequence of Mycobacteriophage Phayonce.</title>
        <authorList>
            <person name="Pope W.H."/>
            <person name="Jacobetz E."/>
            <person name="Johnson C.A."/>
            <person name="Kihle B.L."/>
            <person name="Sobeski M.A."/>
            <person name="Werner M.B."/>
            <person name="Adkins N.L."/>
            <person name="Kramer Z.J."/>
            <person name="Montgomery M.T."/>
            <person name="Grubb S.R."/>
            <person name="Warner M.H."/>
            <person name="Bowman C.A."/>
            <person name="Russell D.A."/>
            <person name="Hatfull G.F."/>
        </authorList>
    </citation>
    <scope>NUCLEOTIDE SEQUENCE [LARGE SCALE GENOMIC DNA]</scope>
</reference>
<name>A0A0F6WDZ9_9CAUD</name>
<accession>A0A0F6WDZ9</accession>
<dbReference type="KEGG" id="vg:26646460"/>
<dbReference type="GeneID" id="26646460"/>
<dbReference type="RefSeq" id="YP_009198374.1">
    <property type="nucleotide sequence ID" value="NC_028796.1"/>
</dbReference>
<feature type="transmembrane region" description="Helical" evidence="1">
    <location>
        <begin position="6"/>
        <end position="25"/>
    </location>
</feature>
<keyword evidence="1" id="KW-0472">Membrane</keyword>
<keyword evidence="1" id="KW-0812">Transmembrane</keyword>
<evidence type="ECO:0000313" key="3">
    <source>
        <dbReference type="Proteomes" id="UP000214372"/>
    </source>
</evidence>
<dbReference type="Proteomes" id="UP000214372">
    <property type="component" value="Segment"/>
</dbReference>
<keyword evidence="3" id="KW-1185">Reference proteome</keyword>
<evidence type="ECO:0000313" key="2">
    <source>
        <dbReference type="EMBL" id="AKF14390.1"/>
    </source>
</evidence>
<dbReference type="OrthoDB" id="35542at10239"/>
<sequence length="133" mass="14560">MSTWGPAILSSGIAGAVVSLIIAVMNRRHTKALAKQVENAAEREEVERDNLLAEATGKWSKLLDETRTEAYKEIDQRCRRCEAALARRDESIDRLIDAVTELIPLVPAGASETANVRAAIQAARRARYGTDAD</sequence>
<organism evidence="2 3">
    <name type="scientific">Mycobacterium phage Phayonce</name>
    <dbReference type="NCBI Taxonomy" id="1647302"/>
    <lineage>
        <taxon>Viruses</taxon>
        <taxon>Duplodnaviria</taxon>
        <taxon>Heunggongvirae</taxon>
        <taxon>Uroviricota</taxon>
        <taxon>Caudoviricetes</taxon>
        <taxon>Pclasvirinae</taxon>
        <taxon>Phayoncevirus</taxon>
        <taxon>Phayoncevirus phayonce</taxon>
    </lineage>
</organism>
<dbReference type="EMBL" id="KR080195">
    <property type="protein sequence ID" value="AKF14390.1"/>
    <property type="molecule type" value="Genomic_DNA"/>
</dbReference>
<proteinExistence type="predicted"/>